<feature type="domain" description="XRRM" evidence="8">
    <location>
        <begin position="260"/>
        <end position="381"/>
    </location>
</feature>
<evidence type="ECO:0000256" key="4">
    <source>
        <dbReference type="PROSITE-ProRule" id="PRU00332"/>
    </source>
</evidence>
<organism evidence="9 10">
    <name type="scientific">Rhizopogon vinicolor AM-OR11-026</name>
    <dbReference type="NCBI Taxonomy" id="1314800"/>
    <lineage>
        <taxon>Eukaryota</taxon>
        <taxon>Fungi</taxon>
        <taxon>Dikarya</taxon>
        <taxon>Basidiomycota</taxon>
        <taxon>Agaricomycotina</taxon>
        <taxon>Agaricomycetes</taxon>
        <taxon>Agaricomycetidae</taxon>
        <taxon>Boletales</taxon>
        <taxon>Suillineae</taxon>
        <taxon>Rhizopogonaceae</taxon>
        <taxon>Rhizopogon</taxon>
    </lineage>
</organism>
<dbReference type="SUPFAM" id="SSF54928">
    <property type="entry name" value="RNA-binding domain, RBD"/>
    <property type="match status" value="1"/>
</dbReference>
<dbReference type="GO" id="GO:1990904">
    <property type="term" value="C:ribonucleoprotein complex"/>
    <property type="evidence" value="ECO:0007669"/>
    <property type="project" value="UniProtKB-UniRule"/>
</dbReference>
<evidence type="ECO:0000256" key="3">
    <source>
        <dbReference type="ARBA" id="ARBA00023242"/>
    </source>
</evidence>
<evidence type="ECO:0000259" key="6">
    <source>
        <dbReference type="PROSITE" id="PS50102"/>
    </source>
</evidence>
<evidence type="ECO:0008006" key="11">
    <source>
        <dbReference type="Google" id="ProtNLM"/>
    </source>
</evidence>
<evidence type="ECO:0000313" key="10">
    <source>
        <dbReference type="Proteomes" id="UP000092154"/>
    </source>
</evidence>
<evidence type="ECO:0000259" key="7">
    <source>
        <dbReference type="PROSITE" id="PS50961"/>
    </source>
</evidence>
<dbReference type="OrthoDB" id="439993at2759"/>
<dbReference type="PANTHER" id="PTHR22792">
    <property type="entry name" value="LUPUS LA PROTEIN-RELATED"/>
    <property type="match status" value="1"/>
</dbReference>
<evidence type="ECO:0000256" key="1">
    <source>
        <dbReference type="ARBA" id="ARBA00004123"/>
    </source>
</evidence>
<feature type="domain" description="HTH La-type RNA-binding" evidence="7">
    <location>
        <begin position="5"/>
        <end position="97"/>
    </location>
</feature>
<keyword evidence="2 4" id="KW-0694">RNA-binding</keyword>
<dbReference type="InParanoid" id="A0A1B7MTQ9"/>
<dbReference type="GO" id="GO:0003729">
    <property type="term" value="F:mRNA binding"/>
    <property type="evidence" value="ECO:0007669"/>
    <property type="project" value="TreeGrafter"/>
</dbReference>
<name>A0A1B7MTQ9_9AGAM</name>
<feature type="compositionally biased region" description="Gly residues" evidence="5">
    <location>
        <begin position="368"/>
        <end position="407"/>
    </location>
</feature>
<dbReference type="InterPro" id="IPR002344">
    <property type="entry name" value="Lupus_La"/>
</dbReference>
<accession>A0A1B7MTQ9</accession>
<dbReference type="GO" id="GO:0005634">
    <property type="term" value="C:nucleus"/>
    <property type="evidence" value="ECO:0007669"/>
    <property type="project" value="UniProtKB-SubCell"/>
</dbReference>
<evidence type="ECO:0000313" key="9">
    <source>
        <dbReference type="EMBL" id="OAX35986.1"/>
    </source>
</evidence>
<dbReference type="SMART" id="SM00715">
    <property type="entry name" value="LA"/>
    <property type="match status" value="1"/>
</dbReference>
<evidence type="ECO:0000256" key="5">
    <source>
        <dbReference type="SAM" id="MobiDB-lite"/>
    </source>
</evidence>
<dbReference type="InterPro" id="IPR035979">
    <property type="entry name" value="RBD_domain_sf"/>
</dbReference>
<gene>
    <name evidence="9" type="ORF">K503DRAFT_745103</name>
</gene>
<dbReference type="InterPro" id="IPR006630">
    <property type="entry name" value="La_HTH"/>
</dbReference>
<dbReference type="SMART" id="SM00360">
    <property type="entry name" value="RRM"/>
    <property type="match status" value="1"/>
</dbReference>
<dbReference type="PRINTS" id="PR00302">
    <property type="entry name" value="LUPUSLA"/>
</dbReference>
<dbReference type="PROSITE" id="PS50961">
    <property type="entry name" value="HTH_LA"/>
    <property type="match status" value="1"/>
</dbReference>
<dbReference type="GO" id="GO:0006396">
    <property type="term" value="P:RNA processing"/>
    <property type="evidence" value="ECO:0007669"/>
    <property type="project" value="InterPro"/>
</dbReference>
<feature type="region of interest" description="Disordered" evidence="5">
    <location>
        <begin position="357"/>
        <end position="460"/>
    </location>
</feature>
<sequence>MSEGNEDENLKLQNARKQIEFYFADSNLPFDKFMWTMHTANEEHWVPIKTVSSFKRMREFVTMGHDWIVKALRASEELEVDEAGENARRRTEVQPPKGQFERSIYAKGFGEETPDLQKKLEAYFNQYGQTNAVRMRRVDGNKQFKGSVFVEFDDIKTVEAFLNADPKPSWDGTELLIMSKAAYCDMKIKEKGLTGKTAEMRKDSIASRKGFNAFKEMEDEKKGKGKGQKGAKPEIWLEFMGSKIRVQEEDGGSVKTEEIPYIKGATLKFTGCGGDASFTEMKDPLRERFARVPYIQFSKGDDFGLVGFDKELTEDEIEFVKTNLKTVNSNEVQWSIPEEEDEKQFQIDRANFAARSALVRSQDRTGGSSRGGRGGGRGGRGGRGGGRGGRGGGRGGSRGGSRNGGGRNGEKDKDGKASEEQSGEKRKRAVEPDGGPDTGVRGQAIPTIAPSKKAKTDAAS</sequence>
<dbReference type="InterPro" id="IPR036388">
    <property type="entry name" value="WH-like_DNA-bd_sf"/>
</dbReference>
<dbReference type="SUPFAM" id="SSF46785">
    <property type="entry name" value="Winged helix' DNA-binding domain"/>
    <property type="match status" value="1"/>
</dbReference>
<dbReference type="STRING" id="1314800.A0A1B7MTQ9"/>
<feature type="compositionally biased region" description="Basic and acidic residues" evidence="5">
    <location>
        <begin position="408"/>
        <end position="424"/>
    </location>
</feature>
<protein>
    <recommendedName>
        <fullName evidence="11">Lupus La protein</fullName>
    </recommendedName>
</protein>
<dbReference type="Gene3D" id="1.10.10.10">
    <property type="entry name" value="Winged helix-like DNA-binding domain superfamily/Winged helix DNA-binding domain"/>
    <property type="match status" value="1"/>
</dbReference>
<dbReference type="Pfam" id="PF00076">
    <property type="entry name" value="RRM_1"/>
    <property type="match status" value="1"/>
</dbReference>
<comment type="subcellular location">
    <subcellularLocation>
        <location evidence="1">Nucleus</location>
    </subcellularLocation>
</comment>
<proteinExistence type="predicted"/>
<dbReference type="PANTHER" id="PTHR22792:SF140">
    <property type="entry name" value="ACHILLES, ISOFORM A"/>
    <property type="match status" value="1"/>
</dbReference>
<dbReference type="EMBL" id="KV448451">
    <property type="protein sequence ID" value="OAX35986.1"/>
    <property type="molecule type" value="Genomic_DNA"/>
</dbReference>
<dbReference type="CDD" id="cd12291">
    <property type="entry name" value="RRM1_La"/>
    <property type="match status" value="1"/>
</dbReference>
<dbReference type="PROSITE" id="PS50102">
    <property type="entry name" value="RRM"/>
    <property type="match status" value="1"/>
</dbReference>
<dbReference type="InterPro" id="IPR045180">
    <property type="entry name" value="La_dom_prot"/>
</dbReference>
<dbReference type="InterPro" id="IPR000504">
    <property type="entry name" value="RRM_dom"/>
</dbReference>
<dbReference type="PROSITE" id="PS51939">
    <property type="entry name" value="XRRM"/>
    <property type="match status" value="1"/>
</dbReference>
<dbReference type="AlphaFoldDB" id="A0A1B7MTQ9"/>
<evidence type="ECO:0000259" key="8">
    <source>
        <dbReference type="PROSITE" id="PS51939"/>
    </source>
</evidence>
<keyword evidence="10" id="KW-1185">Reference proteome</keyword>
<dbReference type="InterPro" id="IPR036390">
    <property type="entry name" value="WH_DNA-bd_sf"/>
</dbReference>
<evidence type="ECO:0000256" key="2">
    <source>
        <dbReference type="ARBA" id="ARBA00022884"/>
    </source>
</evidence>
<keyword evidence="3" id="KW-0539">Nucleus</keyword>
<dbReference type="Pfam" id="PF05383">
    <property type="entry name" value="La"/>
    <property type="match status" value="1"/>
</dbReference>
<dbReference type="InterPro" id="IPR012677">
    <property type="entry name" value="Nucleotide-bd_a/b_plait_sf"/>
</dbReference>
<dbReference type="Gene3D" id="3.30.70.330">
    <property type="match status" value="2"/>
</dbReference>
<dbReference type="InterPro" id="IPR014886">
    <property type="entry name" value="La_xRRM"/>
</dbReference>
<dbReference type="CDD" id="cd08029">
    <property type="entry name" value="LA_like_fungal"/>
    <property type="match status" value="1"/>
</dbReference>
<dbReference type="Proteomes" id="UP000092154">
    <property type="component" value="Unassembled WGS sequence"/>
</dbReference>
<reference evidence="9 10" key="1">
    <citation type="submission" date="2016-06" db="EMBL/GenBank/DDBJ databases">
        <title>Comparative genomics of the ectomycorrhizal sister species Rhizopogon vinicolor and Rhizopogon vesiculosus (Basidiomycota: Boletales) reveals a divergence of the mating type B locus.</title>
        <authorList>
            <consortium name="DOE Joint Genome Institute"/>
            <person name="Mujic A.B."/>
            <person name="Kuo A."/>
            <person name="Tritt A."/>
            <person name="Lipzen A."/>
            <person name="Chen C."/>
            <person name="Johnson J."/>
            <person name="Sharma A."/>
            <person name="Barry K."/>
            <person name="Grigoriev I.V."/>
            <person name="Spatafora J.W."/>
        </authorList>
    </citation>
    <scope>NUCLEOTIDE SEQUENCE [LARGE SCALE GENOMIC DNA]</scope>
    <source>
        <strain evidence="9 10">AM-OR11-026</strain>
    </source>
</reference>
<feature type="domain" description="RRM" evidence="6">
    <location>
        <begin position="102"/>
        <end position="189"/>
    </location>
</feature>